<name>A0AAD5L250_9CRUS</name>
<evidence type="ECO:0000256" key="4">
    <source>
        <dbReference type="ARBA" id="ARBA00022692"/>
    </source>
</evidence>
<evidence type="ECO:0000259" key="10">
    <source>
        <dbReference type="Pfam" id="PF00060"/>
    </source>
</evidence>
<evidence type="ECO:0000256" key="3">
    <source>
        <dbReference type="ARBA" id="ARBA00022475"/>
    </source>
</evidence>
<dbReference type="Pfam" id="PF00060">
    <property type="entry name" value="Lig_chan"/>
    <property type="match status" value="1"/>
</dbReference>
<feature type="transmembrane region" description="Helical" evidence="9">
    <location>
        <begin position="166"/>
        <end position="187"/>
    </location>
</feature>
<evidence type="ECO:0000256" key="8">
    <source>
        <dbReference type="ARBA" id="ARBA00023180"/>
    </source>
</evidence>
<evidence type="ECO:0000256" key="1">
    <source>
        <dbReference type="ARBA" id="ARBA00004651"/>
    </source>
</evidence>
<dbReference type="InterPro" id="IPR052192">
    <property type="entry name" value="Insect_Ionotropic_Sensory_Rcpt"/>
</dbReference>
<feature type="transmembrane region" description="Helical" evidence="9">
    <location>
        <begin position="6"/>
        <end position="25"/>
    </location>
</feature>
<dbReference type="InterPro" id="IPR001320">
    <property type="entry name" value="Iontro_rcpt_C"/>
</dbReference>
<reference evidence="11 12" key="1">
    <citation type="submission" date="2022-05" db="EMBL/GenBank/DDBJ databases">
        <title>A multi-omics perspective on studying reproductive biology in Daphnia sinensis.</title>
        <authorList>
            <person name="Jia J."/>
        </authorList>
    </citation>
    <scope>NUCLEOTIDE SEQUENCE [LARGE SCALE GENOMIC DNA]</scope>
    <source>
        <strain evidence="11 12">WSL</strain>
    </source>
</reference>
<keyword evidence="5 9" id="KW-1133">Transmembrane helix</keyword>
<comment type="similarity">
    <text evidence="2">Belongs to the glutamate-gated ion channel (TC 1.A.10.1) family.</text>
</comment>
<keyword evidence="3" id="KW-1003">Cell membrane</keyword>
<dbReference type="Gene3D" id="3.40.190.10">
    <property type="entry name" value="Periplasmic binding protein-like II"/>
    <property type="match status" value="2"/>
</dbReference>
<evidence type="ECO:0000256" key="5">
    <source>
        <dbReference type="ARBA" id="ARBA00022989"/>
    </source>
</evidence>
<evidence type="ECO:0000256" key="6">
    <source>
        <dbReference type="ARBA" id="ARBA00023136"/>
    </source>
</evidence>
<gene>
    <name evidence="11" type="ORF">GHT06_019119</name>
</gene>
<dbReference type="GO" id="GO:0015276">
    <property type="term" value="F:ligand-gated monoatomic ion channel activity"/>
    <property type="evidence" value="ECO:0007669"/>
    <property type="project" value="InterPro"/>
</dbReference>
<dbReference type="PANTHER" id="PTHR42643">
    <property type="entry name" value="IONOTROPIC RECEPTOR 20A-RELATED"/>
    <property type="match status" value="1"/>
</dbReference>
<organism evidence="11 12">
    <name type="scientific">Daphnia sinensis</name>
    <dbReference type="NCBI Taxonomy" id="1820382"/>
    <lineage>
        <taxon>Eukaryota</taxon>
        <taxon>Metazoa</taxon>
        <taxon>Ecdysozoa</taxon>
        <taxon>Arthropoda</taxon>
        <taxon>Crustacea</taxon>
        <taxon>Branchiopoda</taxon>
        <taxon>Diplostraca</taxon>
        <taxon>Cladocera</taxon>
        <taxon>Anomopoda</taxon>
        <taxon>Daphniidae</taxon>
        <taxon>Daphnia</taxon>
        <taxon>Daphnia similis group</taxon>
    </lineage>
</organism>
<feature type="domain" description="Ionotropic glutamate receptor C-terminal" evidence="10">
    <location>
        <begin position="218"/>
        <end position="421"/>
    </location>
</feature>
<keyword evidence="12" id="KW-1185">Reference proteome</keyword>
<dbReference type="AlphaFoldDB" id="A0AAD5L250"/>
<feature type="transmembrane region" description="Helical" evidence="9">
    <location>
        <begin position="207"/>
        <end position="229"/>
    </location>
</feature>
<comment type="subcellular location">
    <subcellularLocation>
        <location evidence="1">Cell membrane</location>
        <topology evidence="1">Multi-pass membrane protein</topology>
    </subcellularLocation>
</comment>
<evidence type="ECO:0000313" key="11">
    <source>
        <dbReference type="EMBL" id="KAI9553850.1"/>
    </source>
</evidence>
<dbReference type="EMBL" id="WJBH02000008">
    <property type="protein sequence ID" value="KAI9553850.1"/>
    <property type="molecule type" value="Genomic_DNA"/>
</dbReference>
<feature type="transmembrane region" description="Helical" evidence="9">
    <location>
        <begin position="407"/>
        <end position="430"/>
    </location>
</feature>
<keyword evidence="7" id="KW-0675">Receptor</keyword>
<evidence type="ECO:0000256" key="9">
    <source>
        <dbReference type="SAM" id="Phobius"/>
    </source>
</evidence>
<dbReference type="GO" id="GO:0005886">
    <property type="term" value="C:plasma membrane"/>
    <property type="evidence" value="ECO:0007669"/>
    <property type="project" value="UniProtKB-SubCell"/>
</dbReference>
<dbReference type="PANTHER" id="PTHR42643:SF24">
    <property type="entry name" value="IONOTROPIC RECEPTOR 60A"/>
    <property type="match status" value="1"/>
</dbReference>
<dbReference type="SUPFAM" id="SSF53850">
    <property type="entry name" value="Periplasmic binding protein-like II"/>
    <property type="match status" value="1"/>
</dbReference>
<accession>A0AAD5L250</accession>
<proteinExistence type="inferred from homology"/>
<keyword evidence="8" id="KW-0325">Glycoprotein</keyword>
<keyword evidence="4 9" id="KW-0812">Transmembrane</keyword>
<keyword evidence="6 9" id="KW-0472">Membrane</keyword>
<dbReference type="GO" id="GO:0050906">
    <property type="term" value="P:detection of stimulus involved in sensory perception"/>
    <property type="evidence" value="ECO:0007669"/>
    <property type="project" value="UniProtKB-ARBA"/>
</dbReference>
<dbReference type="Proteomes" id="UP000820818">
    <property type="component" value="Linkage Group LG8"/>
</dbReference>
<protein>
    <recommendedName>
        <fullName evidence="10">Ionotropic glutamate receptor C-terminal domain-containing protein</fullName>
    </recommendedName>
</protein>
<comment type="caution">
    <text evidence="11">The sequence shown here is derived from an EMBL/GenBank/DDBJ whole genome shotgun (WGS) entry which is preliminary data.</text>
</comment>
<evidence type="ECO:0000256" key="7">
    <source>
        <dbReference type="ARBA" id="ARBA00023170"/>
    </source>
</evidence>
<evidence type="ECO:0000313" key="12">
    <source>
        <dbReference type="Proteomes" id="UP000820818"/>
    </source>
</evidence>
<evidence type="ECO:0000256" key="2">
    <source>
        <dbReference type="ARBA" id="ARBA00008685"/>
    </source>
</evidence>
<sequence length="451" mass="50753">MRSFIKIAFISLSLGVVLVASYVQVSMLKEERRRLYGLELRASAFNYPPCLFATRAPLGNHSLVPSFSGVCHDIASWISKHFRMKLIYVPTNTSAIVKDGLIPALIRQLVNGEVDLIPYAFAPSVTLLQQLDFTITLRVEDYNLLQQWPKEESRLIAYIRPFSFEVWLLFLGSTGIVVIFMAILTHYHQQLGTSWNSTNFMTAFNHHSIYVITVITGQGVWCLMTVVLVNAYSSTLMSYLTVPKLTPIINTLAELAASDSQVTIDFESDMSRMFMDASSGPYRILGNSLRNNPKLLIKSGSLEGMNNVLLRGNVYFANRPTVKYLMSIDMKSNTKCRLTSSDPIPYIRTYSMGLPKGSQHNWIINHDLQYLQESGLLDHWLKQYTPNVDKCIVGKSKPHDRVSPFSLLDLSSAFLLLGIGIGLCLFAFLLELITSLQAYTKQEGINRLVVP</sequence>